<evidence type="ECO:0000256" key="1">
    <source>
        <dbReference type="SAM" id="SignalP"/>
    </source>
</evidence>
<comment type="caution">
    <text evidence="2">The sequence shown here is derived from an EMBL/GenBank/DDBJ whole genome shotgun (WGS) entry which is preliminary data.</text>
</comment>
<dbReference type="Proteomes" id="UP000617145">
    <property type="component" value="Unassembled WGS sequence"/>
</dbReference>
<proteinExistence type="predicted"/>
<name>A0A8J2ZJC3_9RHOB</name>
<organism evidence="2 3">
    <name type="scientific">Salipiger pallidus</name>
    <dbReference type="NCBI Taxonomy" id="1775170"/>
    <lineage>
        <taxon>Bacteria</taxon>
        <taxon>Pseudomonadati</taxon>
        <taxon>Pseudomonadota</taxon>
        <taxon>Alphaproteobacteria</taxon>
        <taxon>Rhodobacterales</taxon>
        <taxon>Roseobacteraceae</taxon>
        <taxon>Salipiger</taxon>
    </lineage>
</organism>
<keyword evidence="1" id="KW-0732">Signal</keyword>
<feature type="chain" id="PRO_5035313030" description="Transporter" evidence="1">
    <location>
        <begin position="23"/>
        <end position="223"/>
    </location>
</feature>
<gene>
    <name evidence="2" type="ORF">GCM10011415_19020</name>
</gene>
<reference evidence="2" key="1">
    <citation type="journal article" date="2014" name="Int. J. Syst. Evol. Microbiol.">
        <title>Complete genome sequence of Corynebacterium casei LMG S-19264T (=DSM 44701T), isolated from a smear-ripened cheese.</title>
        <authorList>
            <consortium name="US DOE Joint Genome Institute (JGI-PGF)"/>
            <person name="Walter F."/>
            <person name="Albersmeier A."/>
            <person name="Kalinowski J."/>
            <person name="Ruckert C."/>
        </authorList>
    </citation>
    <scope>NUCLEOTIDE SEQUENCE</scope>
    <source>
        <strain evidence="2">CGMCC 1.15762</strain>
    </source>
</reference>
<evidence type="ECO:0000313" key="2">
    <source>
        <dbReference type="EMBL" id="GGG71375.1"/>
    </source>
</evidence>
<sequence>MTRIVQLCLMAALTLSGGPAQAGAWMRETSSWFVSTTTRLVWPKDVPAAKARADGWTYHTIYAEYGVSERLTLGVDIGVPREGEPKVIVFMRKPIRQPDTGTQIAWDLGVGTIAGDTVIRPGLGIGRGLENGWLNADAMAEISVGEAGMAFKLDLTYGINLARDRKIVLQVQSSKTAEDPFSATFAPSVIFPLTDSLSAEVGGSYGFHEDETMGLLLGLWADF</sequence>
<evidence type="ECO:0000313" key="3">
    <source>
        <dbReference type="Proteomes" id="UP000617145"/>
    </source>
</evidence>
<keyword evidence="3" id="KW-1185">Reference proteome</keyword>
<feature type="signal peptide" evidence="1">
    <location>
        <begin position="1"/>
        <end position="22"/>
    </location>
</feature>
<dbReference type="RefSeq" id="WP_188789985.1">
    <property type="nucleotide sequence ID" value="NZ_BMJV01000003.1"/>
</dbReference>
<dbReference type="AlphaFoldDB" id="A0A8J2ZJC3"/>
<protein>
    <recommendedName>
        <fullName evidence="4">Transporter</fullName>
    </recommendedName>
</protein>
<reference evidence="2" key="2">
    <citation type="submission" date="2020-09" db="EMBL/GenBank/DDBJ databases">
        <authorList>
            <person name="Sun Q."/>
            <person name="Zhou Y."/>
        </authorList>
    </citation>
    <scope>NUCLEOTIDE SEQUENCE</scope>
    <source>
        <strain evidence="2">CGMCC 1.15762</strain>
    </source>
</reference>
<evidence type="ECO:0008006" key="4">
    <source>
        <dbReference type="Google" id="ProtNLM"/>
    </source>
</evidence>
<dbReference type="EMBL" id="BMJV01000003">
    <property type="protein sequence ID" value="GGG71375.1"/>
    <property type="molecule type" value="Genomic_DNA"/>
</dbReference>
<accession>A0A8J2ZJC3</accession>